<feature type="non-terminal residue" evidence="1">
    <location>
        <position position="1"/>
    </location>
</feature>
<evidence type="ECO:0000313" key="2">
    <source>
        <dbReference type="Proteomes" id="UP000054248"/>
    </source>
</evidence>
<feature type="non-terminal residue" evidence="1">
    <location>
        <position position="207"/>
    </location>
</feature>
<sequence length="207" mass="23487">LRWSFRRATKAAQVTPKDAPEVTKRAFLRMACTIRDEQIPPALVINADQTQVVLAQGTKASYAETGSKQVDVVGQTEKRAFTLMLSASQSGEALPFQAIYAGKDPRRSLPKPTSSAYDELISLGHRFDVSQTSNYWATQTTMRHYVSHIAVPYFQRKIKELGLPENQRCILYLDVWSVHRSAEFRTWLRKTYPWILLQYCPGGCTSL</sequence>
<reference evidence="2" key="2">
    <citation type="submission" date="2015-01" db="EMBL/GenBank/DDBJ databases">
        <title>Evolutionary Origins and Diversification of the Mycorrhizal Mutualists.</title>
        <authorList>
            <consortium name="DOE Joint Genome Institute"/>
            <consortium name="Mycorrhizal Genomics Consortium"/>
            <person name="Kohler A."/>
            <person name="Kuo A."/>
            <person name="Nagy L.G."/>
            <person name="Floudas D."/>
            <person name="Copeland A."/>
            <person name="Barry K.W."/>
            <person name="Cichocki N."/>
            <person name="Veneault-Fourrey C."/>
            <person name="LaButti K."/>
            <person name="Lindquist E.A."/>
            <person name="Lipzen A."/>
            <person name="Lundell T."/>
            <person name="Morin E."/>
            <person name="Murat C."/>
            <person name="Riley R."/>
            <person name="Ohm R."/>
            <person name="Sun H."/>
            <person name="Tunlid A."/>
            <person name="Henrissat B."/>
            <person name="Grigoriev I.V."/>
            <person name="Hibbett D.S."/>
            <person name="Martin F."/>
        </authorList>
    </citation>
    <scope>NUCLEOTIDE SEQUENCE [LARGE SCALE GENOMIC DNA]</scope>
    <source>
        <strain evidence="2">MUT 4182</strain>
    </source>
</reference>
<keyword evidence="2" id="KW-1185">Reference proteome</keyword>
<evidence type="ECO:0000313" key="1">
    <source>
        <dbReference type="EMBL" id="KIO33022.1"/>
    </source>
</evidence>
<dbReference type="EMBL" id="KN822951">
    <property type="protein sequence ID" value="KIO33022.1"/>
    <property type="molecule type" value="Genomic_DNA"/>
</dbReference>
<accession>A0A0C3MH31</accession>
<name>A0A0C3MH31_9AGAM</name>
<dbReference type="Proteomes" id="UP000054248">
    <property type="component" value="Unassembled WGS sequence"/>
</dbReference>
<proteinExistence type="predicted"/>
<gene>
    <name evidence="1" type="ORF">M407DRAFT_56131</name>
</gene>
<dbReference type="STRING" id="1051891.A0A0C3MH31"/>
<reference evidence="1 2" key="1">
    <citation type="submission" date="2014-04" db="EMBL/GenBank/DDBJ databases">
        <authorList>
            <consortium name="DOE Joint Genome Institute"/>
            <person name="Kuo A."/>
            <person name="Girlanda M."/>
            <person name="Perotto S."/>
            <person name="Kohler A."/>
            <person name="Nagy L.G."/>
            <person name="Floudas D."/>
            <person name="Copeland A."/>
            <person name="Barry K.W."/>
            <person name="Cichocki N."/>
            <person name="Veneault-Fourrey C."/>
            <person name="LaButti K."/>
            <person name="Lindquist E.A."/>
            <person name="Lipzen A."/>
            <person name="Lundell T."/>
            <person name="Morin E."/>
            <person name="Murat C."/>
            <person name="Sun H."/>
            <person name="Tunlid A."/>
            <person name="Henrissat B."/>
            <person name="Grigoriev I.V."/>
            <person name="Hibbett D.S."/>
            <person name="Martin F."/>
            <person name="Nordberg H.P."/>
            <person name="Cantor M.N."/>
            <person name="Hua S.X."/>
        </authorList>
    </citation>
    <scope>NUCLEOTIDE SEQUENCE [LARGE SCALE GENOMIC DNA]</scope>
    <source>
        <strain evidence="1 2">MUT 4182</strain>
    </source>
</reference>
<dbReference type="HOGENOM" id="CLU_046752_2_0_1"/>
<protein>
    <recommendedName>
        <fullName evidence="3">DDE-1 domain-containing protein</fullName>
    </recommendedName>
</protein>
<dbReference type="AlphaFoldDB" id="A0A0C3MH31"/>
<evidence type="ECO:0008006" key="3">
    <source>
        <dbReference type="Google" id="ProtNLM"/>
    </source>
</evidence>
<dbReference type="OrthoDB" id="3341102at2759"/>
<organism evidence="1 2">
    <name type="scientific">Tulasnella calospora MUT 4182</name>
    <dbReference type="NCBI Taxonomy" id="1051891"/>
    <lineage>
        <taxon>Eukaryota</taxon>
        <taxon>Fungi</taxon>
        <taxon>Dikarya</taxon>
        <taxon>Basidiomycota</taxon>
        <taxon>Agaricomycotina</taxon>
        <taxon>Agaricomycetes</taxon>
        <taxon>Cantharellales</taxon>
        <taxon>Tulasnellaceae</taxon>
        <taxon>Tulasnella</taxon>
    </lineage>
</organism>